<dbReference type="SMART" id="SM00316">
    <property type="entry name" value="S1"/>
    <property type="match status" value="1"/>
</dbReference>
<dbReference type="NCBIfam" id="TIGR01953">
    <property type="entry name" value="NusA"/>
    <property type="match status" value="1"/>
</dbReference>
<dbReference type="PANTHER" id="PTHR22648">
    <property type="entry name" value="TRANSCRIPTION TERMINATION FACTOR NUSA"/>
    <property type="match status" value="1"/>
</dbReference>
<dbReference type="CDD" id="cd04455">
    <property type="entry name" value="S1_NusA"/>
    <property type="match status" value="1"/>
</dbReference>
<evidence type="ECO:0000256" key="3">
    <source>
        <dbReference type="ARBA" id="ARBA00022814"/>
    </source>
</evidence>
<evidence type="ECO:0000259" key="8">
    <source>
        <dbReference type="PROSITE" id="PS50126"/>
    </source>
</evidence>
<dbReference type="InterPro" id="IPR058582">
    <property type="entry name" value="KH_NusA_2nd"/>
</dbReference>
<name>A0A448L9B6_9BACT</name>
<dbReference type="AlphaFoldDB" id="A0A448L9B6"/>
<dbReference type="Pfam" id="PF13184">
    <property type="entry name" value="KH_NusA_1st"/>
    <property type="match status" value="1"/>
</dbReference>
<evidence type="ECO:0000256" key="5">
    <source>
        <dbReference type="ARBA" id="ARBA00023015"/>
    </source>
</evidence>
<dbReference type="Pfam" id="PF08529">
    <property type="entry name" value="NusA_N"/>
    <property type="match status" value="1"/>
</dbReference>
<dbReference type="Gene3D" id="2.40.50.140">
    <property type="entry name" value="Nucleic acid-binding proteins"/>
    <property type="match status" value="1"/>
</dbReference>
<comment type="similarity">
    <text evidence="7">Belongs to the NusA family.</text>
</comment>
<sequence length="421" mass="47840">MAARKNEEEQISMIDTFREFKDTKNIDRTTLVSVLEESFRNVLAKIFGSDENFDVIVNPDKGDFEIYRNRVVVADGEVEDENKQIALGEALKIEPDYEIGEEVSEQVNFAKFGRRAILNLRQTLASKILELEHDTLYNKYKDRVGQIVSGEVYQIWKREVLVVDDENNELILPKSEQIPADVYRKGETIRAVILRVDNENNNPKIILSRTSSMFLERLLEAEVPEINDGLIAIRKIARMPGERAKIAVESFDDRIDPVGACVGVKGSRVHGIVRELCNENLDVVNYTTNINLFIQRALSPARVSSINIDEENHKAEVYLQPEEVSLAIGRGGLNIKLASMLTEYTIDVFREVPEGEADEDIYLDEFSDEIDQWVIDAIKSIGLDTAKAVLNAPREMLIEKADLEEETVDHVINVLRAEFEQ</sequence>
<evidence type="ECO:0000256" key="7">
    <source>
        <dbReference type="HAMAP-Rule" id="MF_00945"/>
    </source>
</evidence>
<evidence type="ECO:0000256" key="1">
    <source>
        <dbReference type="ARBA" id="ARBA00022472"/>
    </source>
</evidence>
<evidence type="ECO:0000313" key="10">
    <source>
        <dbReference type="Proteomes" id="UP000274578"/>
    </source>
</evidence>
<comment type="subcellular location">
    <subcellularLocation>
        <location evidence="7">Cytoplasm</location>
    </subcellularLocation>
</comment>
<dbReference type="PANTHER" id="PTHR22648:SF0">
    <property type="entry name" value="TRANSCRIPTION TERMINATION_ANTITERMINATION PROTEIN NUSA"/>
    <property type="match status" value="1"/>
</dbReference>
<dbReference type="GO" id="GO:0006353">
    <property type="term" value="P:DNA-templated transcription termination"/>
    <property type="evidence" value="ECO:0007669"/>
    <property type="project" value="UniProtKB-UniRule"/>
</dbReference>
<dbReference type="Gene3D" id="3.30.300.20">
    <property type="match status" value="2"/>
</dbReference>
<comment type="subunit">
    <text evidence="7">Monomer. Binds directly to the core enzyme of the DNA-dependent RNA polymerase and to nascent RNA.</text>
</comment>
<gene>
    <name evidence="7 9" type="primary">nusA</name>
    <name evidence="9" type="ORF">NCTC13071_02616</name>
</gene>
<dbReference type="SUPFAM" id="SSF50249">
    <property type="entry name" value="Nucleic acid-binding proteins"/>
    <property type="match status" value="1"/>
</dbReference>
<dbReference type="Proteomes" id="UP000274578">
    <property type="component" value="Chromosome 1"/>
</dbReference>
<dbReference type="GO" id="GO:0031564">
    <property type="term" value="P:transcription antitermination"/>
    <property type="evidence" value="ECO:0007669"/>
    <property type="project" value="UniProtKB-UniRule"/>
</dbReference>
<keyword evidence="6 7" id="KW-0804">Transcription</keyword>
<dbReference type="InterPro" id="IPR003029">
    <property type="entry name" value="S1_domain"/>
</dbReference>
<dbReference type="EMBL" id="LR134384">
    <property type="protein sequence ID" value="VEH16578.1"/>
    <property type="molecule type" value="Genomic_DNA"/>
</dbReference>
<dbReference type="CDD" id="cd02134">
    <property type="entry name" value="KH-II_NusA_rpt1"/>
    <property type="match status" value="1"/>
</dbReference>
<accession>A0A448L9B6</accession>
<dbReference type="FunFam" id="3.30.300.20:FF:000013">
    <property type="entry name" value="Transcription termination/antitermination protein NusA"/>
    <property type="match status" value="1"/>
</dbReference>
<reference evidence="9 10" key="1">
    <citation type="submission" date="2018-12" db="EMBL/GenBank/DDBJ databases">
        <authorList>
            <consortium name="Pathogen Informatics"/>
        </authorList>
    </citation>
    <scope>NUCLEOTIDE SEQUENCE [LARGE SCALE GENOMIC DNA]</scope>
    <source>
        <strain evidence="9 10">NCTC13071</strain>
    </source>
</reference>
<dbReference type="SUPFAM" id="SSF54814">
    <property type="entry name" value="Prokaryotic type KH domain (KH-domain type II)"/>
    <property type="match status" value="2"/>
</dbReference>
<evidence type="ECO:0000256" key="6">
    <source>
        <dbReference type="ARBA" id="ARBA00023163"/>
    </source>
</evidence>
<dbReference type="KEGG" id="poc:NCTC13071_02616"/>
<feature type="domain" description="S1 motif" evidence="8">
    <location>
        <begin position="145"/>
        <end position="210"/>
    </location>
</feature>
<evidence type="ECO:0000313" key="9">
    <source>
        <dbReference type="EMBL" id="VEH16578.1"/>
    </source>
</evidence>
<dbReference type="InterPro" id="IPR013735">
    <property type="entry name" value="TF_NusA_N"/>
</dbReference>
<comment type="function">
    <text evidence="7">Participates in both transcription termination and antitermination.</text>
</comment>
<keyword evidence="2 7" id="KW-0963">Cytoplasm</keyword>
<dbReference type="GO" id="GO:0003700">
    <property type="term" value="F:DNA-binding transcription factor activity"/>
    <property type="evidence" value="ECO:0007669"/>
    <property type="project" value="InterPro"/>
</dbReference>
<dbReference type="InterPro" id="IPR015946">
    <property type="entry name" value="KH_dom-like_a/b"/>
</dbReference>
<dbReference type="RefSeq" id="WP_018920559.1">
    <property type="nucleotide sequence ID" value="NZ_CAUUIS010000019.1"/>
</dbReference>
<dbReference type="InterPro" id="IPR025249">
    <property type="entry name" value="TF_NusA_KH_1st"/>
</dbReference>
<dbReference type="GO" id="GO:0003723">
    <property type="term" value="F:RNA binding"/>
    <property type="evidence" value="ECO:0007669"/>
    <property type="project" value="UniProtKB-UniRule"/>
</dbReference>
<dbReference type="SUPFAM" id="SSF69705">
    <property type="entry name" value="Transcription factor NusA, N-terminal domain"/>
    <property type="match status" value="1"/>
</dbReference>
<proteinExistence type="inferred from homology"/>
<dbReference type="FunFam" id="3.30.300.20:FF:000002">
    <property type="entry name" value="Transcription termination/antitermination protein NusA"/>
    <property type="match status" value="1"/>
</dbReference>
<dbReference type="HAMAP" id="MF_00945_B">
    <property type="entry name" value="NusA_B"/>
    <property type="match status" value="1"/>
</dbReference>
<keyword evidence="5 7" id="KW-0805">Transcription regulation</keyword>
<protein>
    <recommendedName>
        <fullName evidence="7">Transcription termination/antitermination protein NusA</fullName>
    </recommendedName>
</protein>
<dbReference type="GeneID" id="85013341"/>
<dbReference type="InterPro" id="IPR010213">
    <property type="entry name" value="TF_NusA"/>
</dbReference>
<dbReference type="CDD" id="cd22529">
    <property type="entry name" value="KH-II_NusA_rpt2"/>
    <property type="match status" value="1"/>
</dbReference>
<dbReference type="Pfam" id="PF26594">
    <property type="entry name" value="KH_NusA_2nd"/>
    <property type="match status" value="1"/>
</dbReference>
<evidence type="ECO:0000256" key="4">
    <source>
        <dbReference type="ARBA" id="ARBA00022884"/>
    </source>
</evidence>
<dbReference type="InterPro" id="IPR030842">
    <property type="entry name" value="TF_NusA_bacterial"/>
</dbReference>
<organism evidence="9 10">
    <name type="scientific">Segatella oris</name>
    <dbReference type="NCBI Taxonomy" id="28135"/>
    <lineage>
        <taxon>Bacteria</taxon>
        <taxon>Pseudomonadati</taxon>
        <taxon>Bacteroidota</taxon>
        <taxon>Bacteroidia</taxon>
        <taxon>Bacteroidales</taxon>
        <taxon>Prevotellaceae</taxon>
        <taxon>Segatella</taxon>
    </lineage>
</organism>
<dbReference type="InterPro" id="IPR036555">
    <property type="entry name" value="NusA_N_sf"/>
</dbReference>
<dbReference type="InterPro" id="IPR012340">
    <property type="entry name" value="NA-bd_OB-fold"/>
</dbReference>
<dbReference type="PROSITE" id="PS50126">
    <property type="entry name" value="S1"/>
    <property type="match status" value="1"/>
</dbReference>
<dbReference type="GO" id="GO:0005829">
    <property type="term" value="C:cytosol"/>
    <property type="evidence" value="ECO:0007669"/>
    <property type="project" value="TreeGrafter"/>
</dbReference>
<keyword evidence="3 7" id="KW-0889">Transcription antitermination</keyword>
<evidence type="ECO:0000256" key="2">
    <source>
        <dbReference type="ARBA" id="ARBA00022490"/>
    </source>
</evidence>
<dbReference type="Pfam" id="PF00575">
    <property type="entry name" value="S1"/>
    <property type="match status" value="1"/>
</dbReference>
<dbReference type="Gene3D" id="3.30.1480.10">
    <property type="entry name" value="NusA, N-terminal domain"/>
    <property type="match status" value="1"/>
</dbReference>
<keyword evidence="1 7" id="KW-0806">Transcription termination</keyword>
<dbReference type="InterPro" id="IPR009019">
    <property type="entry name" value="KH_sf_prok-type"/>
</dbReference>
<keyword evidence="4 7" id="KW-0694">RNA-binding</keyword>